<dbReference type="RefSeq" id="WP_349247207.1">
    <property type="nucleotide sequence ID" value="NZ_JASCXX010000056.1"/>
</dbReference>
<dbReference type="InterPro" id="IPR010131">
    <property type="entry name" value="MdtP/NodT-like"/>
</dbReference>
<accession>A0AAW6U1N5</accession>
<evidence type="ECO:0000313" key="3">
    <source>
        <dbReference type="EMBL" id="MDI6451800.1"/>
    </source>
</evidence>
<dbReference type="PROSITE" id="PS51257">
    <property type="entry name" value="PROKAR_LIPOPROTEIN"/>
    <property type="match status" value="1"/>
</dbReference>
<dbReference type="GO" id="GO:0015562">
    <property type="term" value="F:efflux transmembrane transporter activity"/>
    <property type="evidence" value="ECO:0007669"/>
    <property type="project" value="InterPro"/>
</dbReference>
<protein>
    <submittedName>
        <fullName evidence="3">TolC family protein</fullName>
    </submittedName>
</protein>
<feature type="region of interest" description="Disordered" evidence="2">
    <location>
        <begin position="29"/>
        <end position="55"/>
    </location>
</feature>
<dbReference type="Proteomes" id="UP001431776">
    <property type="component" value="Unassembled WGS sequence"/>
</dbReference>
<evidence type="ECO:0000313" key="4">
    <source>
        <dbReference type="Proteomes" id="UP001431776"/>
    </source>
</evidence>
<dbReference type="Pfam" id="PF02321">
    <property type="entry name" value="OEP"/>
    <property type="match status" value="2"/>
</dbReference>
<evidence type="ECO:0000256" key="2">
    <source>
        <dbReference type="SAM" id="MobiDB-lite"/>
    </source>
</evidence>
<proteinExistence type="inferred from homology"/>
<sequence length="454" mass="48837">MNKHILGAVCVFPLIVGIAVATLAGGCMTRSRSQEPPAHSTRQIDPAGDVASPKVAEPQGAITLKNAIAHALLNSPSLKVFSLETRIADARKLQAGLRPNPELTLEVEDFAGSRDLSGFDASQTTIGIGQVLELAGKREKRVAVAAAEERLAQLDYEARRLDVMNQVTQAFIEVLAAQEQQNVAEDLVQLAEQVQEVVRQRVEAGKDSPVEQAKAQVALSSARITLRAAQKRLASARQILATAWGGESPRFEIATGDLHAVQSIPGFELLAGRIPENPAIERWIANEQARKADRALQKARVTPDLGVSGGLRYASEGDDTAFVVGLAIPLPVFDRNQAGVQAANLQLAQARENTKVAVLDARTSLSEATAQATSALAEATALRDEILPSAQNTLAATEEGYRQGKFDYLSLLDAQRTYFDAQQQYLNALTTYHKAKTDIELLVGRSIDTAEQDL</sequence>
<reference evidence="3" key="1">
    <citation type="submission" date="2023-05" db="EMBL/GenBank/DDBJ databases">
        <title>Anaerotaeda fermentans gen. nov., sp. nov., a novel anaerobic planctomycete of the new family within the order Sedimentisphaerales isolated from Taman Peninsula, Russia.</title>
        <authorList>
            <person name="Khomyakova M.A."/>
            <person name="Merkel A.Y."/>
            <person name="Slobodkin A.I."/>
        </authorList>
    </citation>
    <scope>NUCLEOTIDE SEQUENCE</scope>
    <source>
        <strain evidence="3">M17dextr</strain>
    </source>
</reference>
<dbReference type="AlphaFoldDB" id="A0AAW6U1N5"/>
<comment type="caution">
    <text evidence="3">The sequence shown here is derived from an EMBL/GenBank/DDBJ whole genome shotgun (WGS) entry which is preliminary data.</text>
</comment>
<dbReference type="PANTHER" id="PTHR30203:SF24">
    <property type="entry name" value="BLR4935 PROTEIN"/>
    <property type="match status" value="1"/>
</dbReference>
<evidence type="ECO:0000256" key="1">
    <source>
        <dbReference type="ARBA" id="ARBA00007613"/>
    </source>
</evidence>
<dbReference type="Gene3D" id="1.20.1600.10">
    <property type="entry name" value="Outer membrane efflux proteins (OEP)"/>
    <property type="match status" value="1"/>
</dbReference>
<dbReference type="SUPFAM" id="SSF56954">
    <property type="entry name" value="Outer membrane efflux proteins (OEP)"/>
    <property type="match status" value="1"/>
</dbReference>
<dbReference type="InterPro" id="IPR003423">
    <property type="entry name" value="OMP_efflux"/>
</dbReference>
<name>A0AAW6U1N5_9BACT</name>
<keyword evidence="4" id="KW-1185">Reference proteome</keyword>
<gene>
    <name evidence="3" type="ORF">QJ522_22250</name>
</gene>
<dbReference type="PANTHER" id="PTHR30203">
    <property type="entry name" value="OUTER MEMBRANE CATION EFFLUX PROTEIN"/>
    <property type="match status" value="1"/>
</dbReference>
<dbReference type="EMBL" id="JASCXX010000056">
    <property type="protein sequence ID" value="MDI6451800.1"/>
    <property type="molecule type" value="Genomic_DNA"/>
</dbReference>
<comment type="similarity">
    <text evidence="1">Belongs to the outer membrane factor (OMF) (TC 1.B.17) family.</text>
</comment>
<organism evidence="3 4">
    <name type="scientific">Anaerobaca lacustris</name>
    <dbReference type="NCBI Taxonomy" id="3044600"/>
    <lineage>
        <taxon>Bacteria</taxon>
        <taxon>Pseudomonadati</taxon>
        <taxon>Planctomycetota</taxon>
        <taxon>Phycisphaerae</taxon>
        <taxon>Sedimentisphaerales</taxon>
        <taxon>Anaerobacaceae</taxon>
        <taxon>Anaerobaca</taxon>
    </lineage>
</organism>